<protein>
    <submittedName>
        <fullName evidence="1">Uncharacterized protein</fullName>
    </submittedName>
</protein>
<organism evidence="1 2">
    <name type="scientific">Aneurinibacillus aneurinilyticus</name>
    <name type="common">Bacillus aneurinolyticus</name>
    <dbReference type="NCBI Taxonomy" id="1391"/>
    <lineage>
        <taxon>Bacteria</taxon>
        <taxon>Bacillati</taxon>
        <taxon>Bacillota</taxon>
        <taxon>Bacilli</taxon>
        <taxon>Bacillales</taxon>
        <taxon>Paenibacillaceae</taxon>
        <taxon>Aneurinibacillus group</taxon>
        <taxon>Aneurinibacillus</taxon>
    </lineage>
</organism>
<evidence type="ECO:0000313" key="2">
    <source>
        <dbReference type="Proteomes" id="UP000561326"/>
    </source>
</evidence>
<dbReference type="RefSeq" id="WP_168975959.1">
    <property type="nucleotide sequence ID" value="NZ_CAMJCG010000017.1"/>
</dbReference>
<comment type="caution">
    <text evidence="1">The sequence shown here is derived from an EMBL/GenBank/DDBJ whole genome shotgun (WGS) entry which is preliminary data.</text>
</comment>
<accession>A0A848CWJ6</accession>
<gene>
    <name evidence="1" type="ORF">HF838_18005</name>
</gene>
<dbReference type="AlphaFoldDB" id="A0A848CWJ6"/>
<reference evidence="1 2" key="1">
    <citation type="submission" date="2020-04" db="EMBL/GenBank/DDBJ databases">
        <authorList>
            <person name="Hitch T.C.A."/>
            <person name="Wylensek D."/>
            <person name="Clavel T."/>
        </authorList>
    </citation>
    <scope>NUCLEOTIDE SEQUENCE [LARGE SCALE GENOMIC DNA]</scope>
    <source>
        <strain evidence="1 2">WB01_D5_05</strain>
    </source>
</reference>
<dbReference type="EMBL" id="JABAGO010000040">
    <property type="protein sequence ID" value="NMF00124.1"/>
    <property type="molecule type" value="Genomic_DNA"/>
</dbReference>
<evidence type="ECO:0000313" key="1">
    <source>
        <dbReference type="EMBL" id="NMF00124.1"/>
    </source>
</evidence>
<dbReference type="Proteomes" id="UP000561326">
    <property type="component" value="Unassembled WGS sequence"/>
</dbReference>
<name>A0A848CWJ6_ANEAE</name>
<proteinExistence type="predicted"/>
<sequence length="53" mass="6006">MKFAVNLILGILDMSPYITRTSGIFSSVLKIELLVYCKKLIFDFFSIGETLDT</sequence>